<evidence type="ECO:0000313" key="3">
    <source>
        <dbReference type="Proteomes" id="UP000055136"/>
    </source>
</evidence>
<accession>A0A0S2TCZ9</accession>
<reference evidence="2" key="1">
    <citation type="submission" date="2015-10" db="EMBL/GenBank/DDBJ databases">
        <title>Description of Candidatus Tenderia electrophaga gen. nov, sp. nov., an Uncultivated Electroautotroph from a Biocathode Enrichment.</title>
        <authorList>
            <person name="Eddie B.J."/>
            <person name="Malanoski A.P."/>
            <person name="Wang Z."/>
            <person name="Hall R.J."/>
            <person name="Oh S.D."/>
            <person name="Heiner C."/>
            <person name="Lin B."/>
            <person name="Strycharz-Glaven S.M."/>
        </authorList>
    </citation>
    <scope>NUCLEOTIDE SEQUENCE [LARGE SCALE GENOMIC DNA]</scope>
    <source>
        <strain evidence="2">NRL1</strain>
    </source>
</reference>
<dbReference type="STRING" id="1748243.Tel_07405"/>
<protein>
    <recommendedName>
        <fullName evidence="4">DUF1269 domain-containing protein</fullName>
    </recommendedName>
</protein>
<evidence type="ECO:0008006" key="4">
    <source>
        <dbReference type="Google" id="ProtNLM"/>
    </source>
</evidence>
<dbReference type="EMBL" id="CP013099">
    <property type="protein sequence ID" value="ALP52995.1"/>
    <property type="molecule type" value="Genomic_DNA"/>
</dbReference>
<keyword evidence="1" id="KW-1133">Transmembrane helix</keyword>
<dbReference type="KEGG" id="tee:Tel_07405"/>
<keyword evidence="3" id="KW-1185">Reference proteome</keyword>
<proteinExistence type="predicted"/>
<keyword evidence="1" id="KW-0472">Membrane</keyword>
<feature type="transmembrane region" description="Helical" evidence="1">
    <location>
        <begin position="77"/>
        <end position="98"/>
    </location>
</feature>
<sequence length="195" mass="22144">MSEEQINKTPWRPFQEHILAAVFVHENQAIRTIEYLIEHDFLMDRISLLGPRLSKGDDFLGIYYPSPKVRMKKWAQWGAIIGALWGLVASLISTVASLEGTDQALLFETFLWTMTYSALVGALMAAAAAFSHVASMLHRMGIPEEQIEVLEQAIKAHKYVVLLIGSRRELEPFQHRIEHSGAERVLNFAKDRLEV</sequence>
<keyword evidence="1" id="KW-0812">Transmembrane</keyword>
<evidence type="ECO:0000313" key="2">
    <source>
        <dbReference type="EMBL" id="ALP52995.1"/>
    </source>
</evidence>
<dbReference type="Proteomes" id="UP000055136">
    <property type="component" value="Chromosome"/>
</dbReference>
<name>A0A0S2TCZ9_9GAMM</name>
<feature type="transmembrane region" description="Helical" evidence="1">
    <location>
        <begin position="110"/>
        <end position="130"/>
    </location>
</feature>
<organism evidence="2 3">
    <name type="scientific">Candidatus Tenderia electrophaga</name>
    <dbReference type="NCBI Taxonomy" id="1748243"/>
    <lineage>
        <taxon>Bacteria</taxon>
        <taxon>Pseudomonadati</taxon>
        <taxon>Pseudomonadota</taxon>
        <taxon>Gammaproteobacteria</taxon>
        <taxon>Candidatus Tenderiales</taxon>
        <taxon>Candidatus Tenderiaceae</taxon>
        <taxon>Candidatus Tenderia</taxon>
    </lineage>
</organism>
<evidence type="ECO:0000256" key="1">
    <source>
        <dbReference type="SAM" id="Phobius"/>
    </source>
</evidence>
<dbReference type="AlphaFoldDB" id="A0A0S2TCZ9"/>
<gene>
    <name evidence="2" type="ORF">Tel_07405</name>
</gene>